<accession>A0A0A9HUX2</accession>
<protein>
    <submittedName>
        <fullName evidence="1">Uncharacterized protein</fullName>
    </submittedName>
</protein>
<reference evidence="1" key="2">
    <citation type="journal article" date="2015" name="Data Brief">
        <title>Shoot transcriptome of the giant reed, Arundo donax.</title>
        <authorList>
            <person name="Barrero R.A."/>
            <person name="Guerrero F.D."/>
            <person name="Moolhuijzen P."/>
            <person name="Goolsby J.A."/>
            <person name="Tidwell J."/>
            <person name="Bellgard S.E."/>
            <person name="Bellgard M.I."/>
        </authorList>
    </citation>
    <scope>NUCLEOTIDE SEQUENCE</scope>
    <source>
        <tissue evidence="1">Shoot tissue taken approximately 20 cm above the soil surface</tissue>
    </source>
</reference>
<dbReference type="EMBL" id="GBRH01159240">
    <property type="protein sequence ID" value="JAE38656.1"/>
    <property type="molecule type" value="Transcribed_RNA"/>
</dbReference>
<proteinExistence type="predicted"/>
<sequence>MVWFVGCAGLTDDARRDPARSGPVIACMGVSERVKRDGTRGVTAVVQFSSLGVGGCFIDHCIDVLREHGYAFNS</sequence>
<evidence type="ECO:0000313" key="1">
    <source>
        <dbReference type="EMBL" id="JAE38656.1"/>
    </source>
</evidence>
<reference evidence="1" key="1">
    <citation type="submission" date="2014-09" db="EMBL/GenBank/DDBJ databases">
        <authorList>
            <person name="Magalhaes I.L.F."/>
            <person name="Oliveira U."/>
            <person name="Santos F.R."/>
            <person name="Vidigal T.H.D.A."/>
            <person name="Brescovit A.D."/>
            <person name="Santos A.J."/>
        </authorList>
    </citation>
    <scope>NUCLEOTIDE SEQUENCE</scope>
    <source>
        <tissue evidence="1">Shoot tissue taken approximately 20 cm above the soil surface</tissue>
    </source>
</reference>
<dbReference type="AlphaFoldDB" id="A0A0A9HUX2"/>
<organism evidence="1">
    <name type="scientific">Arundo donax</name>
    <name type="common">Giant reed</name>
    <name type="synonym">Donax arundinaceus</name>
    <dbReference type="NCBI Taxonomy" id="35708"/>
    <lineage>
        <taxon>Eukaryota</taxon>
        <taxon>Viridiplantae</taxon>
        <taxon>Streptophyta</taxon>
        <taxon>Embryophyta</taxon>
        <taxon>Tracheophyta</taxon>
        <taxon>Spermatophyta</taxon>
        <taxon>Magnoliopsida</taxon>
        <taxon>Liliopsida</taxon>
        <taxon>Poales</taxon>
        <taxon>Poaceae</taxon>
        <taxon>PACMAD clade</taxon>
        <taxon>Arundinoideae</taxon>
        <taxon>Arundineae</taxon>
        <taxon>Arundo</taxon>
    </lineage>
</organism>
<name>A0A0A9HUX2_ARUDO</name>